<keyword evidence="2" id="KW-0456">Lyase</keyword>
<dbReference type="PANTHER" id="PTHR42818">
    <property type="entry name" value="SULFOPYRUVATE DECARBOXYLASE SUBUNIT ALPHA"/>
    <property type="match status" value="1"/>
</dbReference>
<dbReference type="InterPro" id="IPR011766">
    <property type="entry name" value="TPP_enzyme_TPP-bd"/>
</dbReference>
<sequence length="161" mass="17577">MAQVTDELVIATTGMISRELYVVRDRPENFYMCGSMGCALPIGLGLALCTDRRVIVLDGDGAALMSLGSLVLSRYLALPNLVHYILDNGTYASTGDQPTCSRSVDFEALGHNVKVIRVEPGNEPGIPRIPYNPREMLQRFMQAIGHRSERGTAVGERSHQG</sequence>
<feature type="domain" description="Thiamine pyrophosphate enzyme TPP-binding" evidence="3">
    <location>
        <begin position="24"/>
        <end position="100"/>
    </location>
</feature>
<dbReference type="Pfam" id="PF02775">
    <property type="entry name" value="TPP_enzyme_C"/>
    <property type="match status" value="1"/>
</dbReference>
<evidence type="ECO:0000256" key="2">
    <source>
        <dbReference type="ARBA" id="ARBA00023239"/>
    </source>
</evidence>
<evidence type="ECO:0000256" key="1">
    <source>
        <dbReference type="ARBA" id="ARBA00022793"/>
    </source>
</evidence>
<dbReference type="Gene3D" id="3.40.50.970">
    <property type="match status" value="1"/>
</dbReference>
<dbReference type="EMBL" id="AP011710">
    <property type="protein sequence ID" value="BAL55139.1"/>
    <property type="molecule type" value="Genomic_DNA"/>
</dbReference>
<proteinExistence type="predicted"/>
<name>H5SG53_9BACT</name>
<dbReference type="GO" id="GO:0030976">
    <property type="term" value="F:thiamine pyrophosphate binding"/>
    <property type="evidence" value="ECO:0007669"/>
    <property type="project" value="InterPro"/>
</dbReference>
<dbReference type="PANTHER" id="PTHR42818:SF1">
    <property type="entry name" value="SULFOPYRUVATE DECARBOXYLASE"/>
    <property type="match status" value="1"/>
</dbReference>
<dbReference type="AlphaFoldDB" id="H5SG53"/>
<reference evidence="4" key="1">
    <citation type="journal article" date="2005" name="Environ. Microbiol.">
        <title>Genetic and functional properties of uncultivated thermophilic crenarchaeotes from a subsurface gold mine as revealed by analysis of genome fragments.</title>
        <authorList>
            <person name="Nunoura T."/>
            <person name="Hirayama H."/>
            <person name="Takami H."/>
            <person name="Oida H."/>
            <person name="Nishi S."/>
            <person name="Shimamura S."/>
            <person name="Suzuki Y."/>
            <person name="Inagaki F."/>
            <person name="Takai K."/>
            <person name="Nealson K.H."/>
            <person name="Horikoshi K."/>
        </authorList>
    </citation>
    <scope>NUCLEOTIDE SEQUENCE</scope>
</reference>
<dbReference type="SUPFAM" id="SSF52518">
    <property type="entry name" value="Thiamin diphosphate-binding fold (THDP-binding)"/>
    <property type="match status" value="1"/>
</dbReference>
<evidence type="ECO:0000259" key="3">
    <source>
        <dbReference type="Pfam" id="PF02775"/>
    </source>
</evidence>
<keyword evidence="4" id="KW-0670">Pyruvate</keyword>
<dbReference type="GO" id="GO:0016831">
    <property type="term" value="F:carboxy-lyase activity"/>
    <property type="evidence" value="ECO:0007669"/>
    <property type="project" value="UniProtKB-KW"/>
</dbReference>
<organism evidence="4">
    <name type="scientific">uncultured Acidobacteriota bacterium</name>
    <dbReference type="NCBI Taxonomy" id="171953"/>
    <lineage>
        <taxon>Bacteria</taxon>
        <taxon>Pseudomonadati</taxon>
        <taxon>Acidobacteriota</taxon>
        <taxon>environmental samples</taxon>
    </lineage>
</organism>
<keyword evidence="1" id="KW-0210">Decarboxylase</keyword>
<gene>
    <name evidence="4" type="ORF">HGMM_F23D12C18</name>
</gene>
<dbReference type="GO" id="GO:0044281">
    <property type="term" value="P:small molecule metabolic process"/>
    <property type="evidence" value="ECO:0007669"/>
    <property type="project" value="UniProtKB-ARBA"/>
</dbReference>
<reference evidence="4" key="2">
    <citation type="journal article" date="2012" name="PLoS ONE">
        <title>A Deeply Branching Thermophilic Bacterium with an Ancient Acetyl-CoA Pathway Dominates a Subsurface Ecosystem.</title>
        <authorList>
            <person name="Takami H."/>
            <person name="Noguchi H."/>
            <person name="Takaki Y."/>
            <person name="Uchiyama I."/>
            <person name="Toyoda A."/>
            <person name="Nishi S."/>
            <person name="Chee G.-J."/>
            <person name="Arai W."/>
            <person name="Nunoura T."/>
            <person name="Itoh T."/>
            <person name="Hattori M."/>
            <person name="Takai K."/>
        </authorList>
    </citation>
    <scope>NUCLEOTIDE SEQUENCE</scope>
</reference>
<dbReference type="InterPro" id="IPR051818">
    <property type="entry name" value="TPP_dependent_decarboxylase"/>
</dbReference>
<protein>
    <submittedName>
        <fullName evidence="4">Sulfopyruvate decarboxylase subunit beta</fullName>
    </submittedName>
</protein>
<evidence type="ECO:0000313" key="4">
    <source>
        <dbReference type="EMBL" id="BAL55139.1"/>
    </source>
</evidence>
<dbReference type="InterPro" id="IPR029061">
    <property type="entry name" value="THDP-binding"/>
</dbReference>
<accession>H5SG53</accession>